<dbReference type="PROSITE" id="PS50888">
    <property type="entry name" value="BHLH"/>
    <property type="match status" value="1"/>
</dbReference>
<name>A0A1D1ZD01_9ARAE</name>
<dbReference type="EMBL" id="GDJX01003134">
    <property type="protein sequence ID" value="JAT64802.1"/>
    <property type="molecule type" value="Transcribed_RNA"/>
</dbReference>
<dbReference type="GO" id="GO:0006879">
    <property type="term" value="P:intracellular iron ion homeostasis"/>
    <property type="evidence" value="ECO:0007669"/>
    <property type="project" value="InterPro"/>
</dbReference>
<dbReference type="SUPFAM" id="SSF47459">
    <property type="entry name" value="HLH, helix-loop-helix DNA-binding domain"/>
    <property type="match status" value="1"/>
</dbReference>
<reference evidence="5" key="1">
    <citation type="submission" date="2015-07" db="EMBL/GenBank/DDBJ databases">
        <title>Transcriptome Assembly of Anthurium amnicola.</title>
        <authorList>
            <person name="Suzuki J."/>
        </authorList>
    </citation>
    <scope>NUCLEOTIDE SEQUENCE</scope>
</reference>
<dbReference type="Gene3D" id="4.10.280.10">
    <property type="entry name" value="Helix-loop-helix DNA-binding domain"/>
    <property type="match status" value="1"/>
</dbReference>
<dbReference type="InterPro" id="IPR036638">
    <property type="entry name" value="HLH_DNA-bd_sf"/>
</dbReference>
<keyword evidence="2" id="KW-0805">Transcription regulation</keyword>
<sequence length="136" mass="15184">MGSGPNPGVGGWFLDYGGMEHDDQTVDVICPPHIEDDPTQPSALGLDFSRKEENNFDNASRKRNRVSFCARPGTKACREKMRRDKLNVRFVELSLIVDPGRPVKADKIAILSDATRNLNQLCLEAQQLKESNESLQ</sequence>
<dbReference type="InterPro" id="IPR044818">
    <property type="entry name" value="ILR3-like"/>
</dbReference>
<feature type="non-terminal residue" evidence="5">
    <location>
        <position position="136"/>
    </location>
</feature>
<gene>
    <name evidence="5" type="primary">BHLH34_0</name>
    <name evidence="5" type="ORF">g.62995</name>
</gene>
<dbReference type="GO" id="GO:0046983">
    <property type="term" value="F:protein dimerization activity"/>
    <property type="evidence" value="ECO:0007669"/>
    <property type="project" value="InterPro"/>
</dbReference>
<organism evidence="5">
    <name type="scientific">Anthurium amnicola</name>
    <dbReference type="NCBI Taxonomy" id="1678845"/>
    <lineage>
        <taxon>Eukaryota</taxon>
        <taxon>Viridiplantae</taxon>
        <taxon>Streptophyta</taxon>
        <taxon>Embryophyta</taxon>
        <taxon>Tracheophyta</taxon>
        <taxon>Spermatophyta</taxon>
        <taxon>Magnoliopsida</taxon>
        <taxon>Liliopsida</taxon>
        <taxon>Araceae</taxon>
        <taxon>Pothoideae</taxon>
        <taxon>Potheae</taxon>
        <taxon>Anthurium</taxon>
    </lineage>
</organism>
<dbReference type="AlphaFoldDB" id="A0A1D1ZD01"/>
<dbReference type="InterPro" id="IPR011598">
    <property type="entry name" value="bHLH_dom"/>
</dbReference>
<dbReference type="GO" id="GO:0003700">
    <property type="term" value="F:DNA-binding transcription factor activity"/>
    <property type="evidence" value="ECO:0007669"/>
    <property type="project" value="InterPro"/>
</dbReference>
<accession>A0A1D1ZD01</accession>
<feature type="domain" description="BHLH" evidence="4">
    <location>
        <begin position="70"/>
        <end position="121"/>
    </location>
</feature>
<dbReference type="PANTHER" id="PTHR46133:SF8">
    <property type="entry name" value="TRANSCRIPTION FACTOR ILR3-LIKE"/>
    <property type="match status" value="1"/>
</dbReference>
<keyword evidence="3" id="KW-0804">Transcription</keyword>
<dbReference type="SMART" id="SM00353">
    <property type="entry name" value="HLH"/>
    <property type="match status" value="1"/>
</dbReference>
<dbReference type="PANTHER" id="PTHR46133">
    <property type="entry name" value="BHLH TRANSCRIPTION FACTOR"/>
    <property type="match status" value="1"/>
</dbReference>
<evidence type="ECO:0000256" key="2">
    <source>
        <dbReference type="ARBA" id="ARBA00023015"/>
    </source>
</evidence>
<dbReference type="Pfam" id="PF00010">
    <property type="entry name" value="HLH"/>
    <property type="match status" value="1"/>
</dbReference>
<evidence type="ECO:0000313" key="5">
    <source>
        <dbReference type="EMBL" id="JAT64802.1"/>
    </source>
</evidence>
<protein>
    <submittedName>
        <fullName evidence="5">Transcription factor bHLH34</fullName>
    </submittedName>
</protein>
<evidence type="ECO:0000259" key="4">
    <source>
        <dbReference type="PROSITE" id="PS50888"/>
    </source>
</evidence>
<evidence type="ECO:0000256" key="3">
    <source>
        <dbReference type="ARBA" id="ARBA00023163"/>
    </source>
</evidence>
<proteinExistence type="inferred from homology"/>
<evidence type="ECO:0000256" key="1">
    <source>
        <dbReference type="ARBA" id="ARBA00005510"/>
    </source>
</evidence>
<comment type="similarity">
    <text evidence="1">Belongs to the bHLH protein family.</text>
</comment>